<proteinExistence type="predicted"/>
<accession>A0AA49GMB9</accession>
<evidence type="ECO:0000313" key="2">
    <source>
        <dbReference type="EMBL" id="WKN36396.1"/>
    </source>
</evidence>
<name>A0AA49GMB9_9BACT</name>
<feature type="region of interest" description="Disordered" evidence="1">
    <location>
        <begin position="104"/>
        <end position="127"/>
    </location>
</feature>
<organism evidence="2">
    <name type="scientific">Roseihalotalea indica</name>
    <dbReference type="NCBI Taxonomy" id="2867963"/>
    <lineage>
        <taxon>Bacteria</taxon>
        <taxon>Pseudomonadati</taxon>
        <taxon>Bacteroidota</taxon>
        <taxon>Cytophagia</taxon>
        <taxon>Cytophagales</taxon>
        <taxon>Catalimonadaceae</taxon>
        <taxon>Roseihalotalea</taxon>
    </lineage>
</organism>
<sequence>MSKLPSQEEYERIKNEYKARAKEKEKLLSSDLVAVRNDLLPKYLKGKFLTGCAIFATTYMAEELIFRKKVPGLVKFVGAVSATVAAPKLYRLLYENYFEVKSESPLNEPIPTHEESFPVPPEPMQED</sequence>
<dbReference type="AlphaFoldDB" id="A0AA49GMB9"/>
<dbReference type="EMBL" id="CP120682">
    <property type="protein sequence ID" value="WKN36396.1"/>
    <property type="molecule type" value="Genomic_DNA"/>
</dbReference>
<evidence type="ECO:0000256" key="1">
    <source>
        <dbReference type="SAM" id="MobiDB-lite"/>
    </source>
</evidence>
<gene>
    <name evidence="2" type="ORF">K4G66_28965</name>
</gene>
<protein>
    <submittedName>
        <fullName evidence="2">Uncharacterized protein</fullName>
    </submittedName>
</protein>
<reference evidence="2" key="1">
    <citation type="journal article" date="2023" name="Comput. Struct. Biotechnol. J.">
        <title>Discovery of a novel marine Bacteroidetes with a rich repertoire of carbohydrate-active enzymes.</title>
        <authorList>
            <person name="Chen B."/>
            <person name="Liu G."/>
            <person name="Chen Q."/>
            <person name="Wang H."/>
            <person name="Liu L."/>
            <person name="Tang K."/>
        </authorList>
    </citation>
    <scope>NUCLEOTIDE SEQUENCE</scope>
    <source>
        <strain evidence="2">TK19036</strain>
    </source>
</reference>
<reference evidence="2" key="2">
    <citation type="journal article" date="2024" name="Antonie Van Leeuwenhoek">
        <title>Roseihalotalea indica gen. nov., sp. nov., a halophilic Bacteroidetes from mesopelagic Southwest Indian Ocean with higher carbohydrate metabolic potential.</title>
        <authorList>
            <person name="Chen B."/>
            <person name="Zhang M."/>
            <person name="Lin D."/>
            <person name="Ye J."/>
            <person name="Tang K."/>
        </authorList>
    </citation>
    <scope>NUCLEOTIDE SEQUENCE</scope>
    <source>
        <strain evidence="2">TK19036</strain>
    </source>
</reference>
<feature type="compositionally biased region" description="Pro residues" evidence="1">
    <location>
        <begin position="118"/>
        <end position="127"/>
    </location>
</feature>